<name>A0A8S0UTX7_OLEEU</name>
<gene>
    <name evidence="1" type="ORF">OLEA9_A085582</name>
</gene>
<comment type="caution">
    <text evidence="1">The sequence shown here is derived from an EMBL/GenBank/DDBJ whole genome shotgun (WGS) entry which is preliminary data.</text>
</comment>
<evidence type="ECO:0000313" key="1">
    <source>
        <dbReference type="EMBL" id="CAA3022224.1"/>
    </source>
</evidence>
<evidence type="ECO:0000313" key="2">
    <source>
        <dbReference type="Proteomes" id="UP000594638"/>
    </source>
</evidence>
<proteinExistence type="predicted"/>
<reference evidence="1 2" key="1">
    <citation type="submission" date="2019-12" db="EMBL/GenBank/DDBJ databases">
        <authorList>
            <person name="Alioto T."/>
            <person name="Alioto T."/>
            <person name="Gomez Garrido J."/>
        </authorList>
    </citation>
    <scope>NUCLEOTIDE SEQUENCE [LARGE SCALE GENOMIC DNA]</scope>
</reference>
<dbReference type="AlphaFoldDB" id="A0A8S0UTX7"/>
<dbReference type="Proteomes" id="UP000594638">
    <property type="component" value="Unassembled WGS sequence"/>
</dbReference>
<keyword evidence="2" id="KW-1185">Reference proteome</keyword>
<sequence length="132" mass="14764">MVFFILNLSCSYVVRDIAVALDLVAIALHFNSWTSGLCIGFHRGQFSGQFLLLAMIVGMGASPRISISIISWDTSCILPFLYRTMDVAREDLQESGFVNQIPQIRSPFSPVCISPVSDKESREERFTLQSLQ</sequence>
<dbReference type="EMBL" id="CACTIH010009066">
    <property type="protein sequence ID" value="CAA3022224.1"/>
    <property type="molecule type" value="Genomic_DNA"/>
</dbReference>
<protein>
    <submittedName>
        <fullName evidence="1">Uncharacterized protein</fullName>
    </submittedName>
</protein>
<organism evidence="1 2">
    <name type="scientific">Olea europaea subsp. europaea</name>
    <dbReference type="NCBI Taxonomy" id="158383"/>
    <lineage>
        <taxon>Eukaryota</taxon>
        <taxon>Viridiplantae</taxon>
        <taxon>Streptophyta</taxon>
        <taxon>Embryophyta</taxon>
        <taxon>Tracheophyta</taxon>
        <taxon>Spermatophyta</taxon>
        <taxon>Magnoliopsida</taxon>
        <taxon>eudicotyledons</taxon>
        <taxon>Gunneridae</taxon>
        <taxon>Pentapetalae</taxon>
        <taxon>asterids</taxon>
        <taxon>lamiids</taxon>
        <taxon>Lamiales</taxon>
        <taxon>Oleaceae</taxon>
        <taxon>Oleeae</taxon>
        <taxon>Olea</taxon>
    </lineage>
</organism>
<dbReference type="Gramene" id="OE9A085582T1">
    <property type="protein sequence ID" value="OE9A085582C1"/>
    <property type="gene ID" value="OE9A085582"/>
</dbReference>
<accession>A0A8S0UTX7</accession>